<dbReference type="PANTHER" id="PTHR11069:SF23">
    <property type="entry name" value="LYSOSOMAL ACID GLUCOSYLCERAMIDASE"/>
    <property type="match status" value="1"/>
</dbReference>
<dbReference type="Pfam" id="PF17189">
    <property type="entry name" value="Glyco_hydro_30C"/>
    <property type="match status" value="1"/>
</dbReference>
<comment type="caution">
    <text evidence="4">The sequence shown here is derived from an EMBL/GenBank/DDBJ whole genome shotgun (WGS) entry which is preliminary data.</text>
</comment>
<dbReference type="InterPro" id="IPR013780">
    <property type="entry name" value="Glyco_hydro_b"/>
</dbReference>
<evidence type="ECO:0000259" key="3">
    <source>
        <dbReference type="Pfam" id="PF17189"/>
    </source>
</evidence>
<dbReference type="EMBL" id="VSRR010021804">
    <property type="protein sequence ID" value="MPC64228.1"/>
    <property type="molecule type" value="Genomic_DNA"/>
</dbReference>
<dbReference type="PANTHER" id="PTHR11069">
    <property type="entry name" value="GLUCOSYLCERAMIDASE"/>
    <property type="match status" value="1"/>
</dbReference>
<protein>
    <recommendedName>
        <fullName evidence="3">Glycosyl hydrolase family 30 beta sandwich domain-containing protein</fullName>
    </recommendedName>
</protein>
<dbReference type="GO" id="GO:0016020">
    <property type="term" value="C:membrane"/>
    <property type="evidence" value="ECO:0007669"/>
    <property type="project" value="GOC"/>
</dbReference>
<dbReference type="InterPro" id="IPR033452">
    <property type="entry name" value="GH30_C"/>
</dbReference>
<dbReference type="Gene3D" id="2.60.40.1180">
    <property type="entry name" value="Golgi alpha-mannosidase II"/>
    <property type="match status" value="1"/>
</dbReference>
<evidence type="ECO:0000256" key="1">
    <source>
        <dbReference type="ARBA" id="ARBA00022729"/>
    </source>
</evidence>
<evidence type="ECO:0000313" key="5">
    <source>
        <dbReference type="Proteomes" id="UP000324222"/>
    </source>
</evidence>
<dbReference type="Proteomes" id="UP000324222">
    <property type="component" value="Unassembled WGS sequence"/>
</dbReference>
<dbReference type="AlphaFoldDB" id="A0A5B7H532"/>
<accession>A0A5B7H532</accession>
<gene>
    <name evidence="4" type="ORF">E2C01_058339</name>
</gene>
<dbReference type="GO" id="GO:0004348">
    <property type="term" value="F:glucosylceramidase activity"/>
    <property type="evidence" value="ECO:0007669"/>
    <property type="project" value="InterPro"/>
</dbReference>
<keyword evidence="5" id="KW-1185">Reference proteome</keyword>
<organism evidence="4 5">
    <name type="scientific">Portunus trituberculatus</name>
    <name type="common">Swimming crab</name>
    <name type="synonym">Neptunus trituberculatus</name>
    <dbReference type="NCBI Taxonomy" id="210409"/>
    <lineage>
        <taxon>Eukaryota</taxon>
        <taxon>Metazoa</taxon>
        <taxon>Ecdysozoa</taxon>
        <taxon>Arthropoda</taxon>
        <taxon>Crustacea</taxon>
        <taxon>Multicrustacea</taxon>
        <taxon>Malacostraca</taxon>
        <taxon>Eumalacostraca</taxon>
        <taxon>Eucarida</taxon>
        <taxon>Decapoda</taxon>
        <taxon>Pleocyemata</taxon>
        <taxon>Brachyura</taxon>
        <taxon>Eubrachyura</taxon>
        <taxon>Portunoidea</taxon>
        <taxon>Portunidae</taxon>
        <taxon>Portuninae</taxon>
        <taxon>Portunus</taxon>
    </lineage>
</organism>
<keyword evidence="2" id="KW-0378">Hydrolase</keyword>
<dbReference type="OrthoDB" id="2160638at2759"/>
<feature type="domain" description="Glycosyl hydrolase family 30 beta sandwich" evidence="3">
    <location>
        <begin position="19"/>
        <end position="81"/>
    </location>
</feature>
<name>A0A5B7H532_PORTR</name>
<proteinExistence type="predicted"/>
<dbReference type="InterPro" id="IPR001139">
    <property type="entry name" value="Glyco_hydro_30"/>
</dbReference>
<keyword evidence="1" id="KW-0732">Signal</keyword>
<evidence type="ECO:0000313" key="4">
    <source>
        <dbReference type="EMBL" id="MPC64228.1"/>
    </source>
</evidence>
<sequence>MFYVMGHFSKFIAPGDRLISSTVSNGYEHVRVAAFQHGSTDTASTVVLLNMGENMEKVSVDVRDSEEFVNLVMPAKSIVSVLVNTAATTH</sequence>
<dbReference type="GO" id="GO:0006680">
    <property type="term" value="P:glucosylceramide catabolic process"/>
    <property type="evidence" value="ECO:0007669"/>
    <property type="project" value="TreeGrafter"/>
</dbReference>
<reference evidence="4 5" key="1">
    <citation type="submission" date="2019-05" db="EMBL/GenBank/DDBJ databases">
        <title>Another draft genome of Portunus trituberculatus and its Hox gene families provides insights of decapod evolution.</title>
        <authorList>
            <person name="Jeong J.-H."/>
            <person name="Song I."/>
            <person name="Kim S."/>
            <person name="Choi T."/>
            <person name="Kim D."/>
            <person name="Ryu S."/>
            <person name="Kim W."/>
        </authorList>
    </citation>
    <scope>NUCLEOTIDE SEQUENCE [LARGE SCALE GENOMIC DNA]</scope>
    <source>
        <tissue evidence="4">Muscle</tissue>
    </source>
</reference>
<evidence type="ECO:0000256" key="2">
    <source>
        <dbReference type="ARBA" id="ARBA00022801"/>
    </source>
</evidence>